<gene>
    <name evidence="1" type="primary">K7_TRM3a</name>
    <name evidence="1" type="ORF">SYK7_010231</name>
</gene>
<reference evidence="1 2" key="1">
    <citation type="journal article" date="2011" name="DNA Res.">
        <title>Whole-genome sequencing of sake yeast Saccharomyces cerevisiae Kyokai no. 7.</title>
        <authorList>
            <person name="Akao T."/>
            <person name="Yashiro I."/>
            <person name="Hosoyama A."/>
            <person name="Kitagaki H."/>
            <person name="Horikawa H."/>
            <person name="Watanabe D."/>
            <person name="Akada R."/>
            <person name="Ando Y."/>
            <person name="Harashima S."/>
            <person name="Inoue T."/>
            <person name="Inoue Y."/>
            <person name="Kajiwara S."/>
            <person name="Kitamoto K."/>
            <person name="Kitamoto N."/>
            <person name="Kobayashi O."/>
            <person name="Kuhara S."/>
            <person name="Masubuchi T."/>
            <person name="Mizoguchi H."/>
            <person name="Nakao Y."/>
            <person name="Nakazato A."/>
            <person name="Namise M."/>
            <person name="Oba T."/>
            <person name="Ogata T."/>
            <person name="Ohta A."/>
            <person name="Sato M."/>
            <person name="Shibasaki S."/>
            <person name="Takatsume Y."/>
            <person name="Tanimoto S."/>
            <person name="Tsuboi H."/>
            <person name="Nishimura A."/>
            <person name="Yoda K."/>
            <person name="Ishikawa T."/>
            <person name="Iwashita K."/>
            <person name="Fujita N."/>
            <person name="Shimoi H."/>
        </authorList>
    </citation>
    <scope>NUCLEOTIDE SEQUENCE [LARGE SCALE GENOMIC DNA]</scope>
    <source>
        <strain evidence="2">Kyokai no. 7 / NBRC 101557</strain>
    </source>
</reference>
<dbReference type="EMBL" id="DG000040">
    <property type="protein sequence ID" value="GAA22135.1"/>
    <property type="molecule type" value="Genomic_DNA"/>
</dbReference>
<organism evidence="1 2">
    <name type="scientific">Saccharomyces cerevisiae (strain Kyokai no. 7 / NBRC 101557)</name>
    <name type="common">Baker's yeast</name>
    <dbReference type="NCBI Taxonomy" id="721032"/>
    <lineage>
        <taxon>Eukaryota</taxon>
        <taxon>Fungi</taxon>
        <taxon>Dikarya</taxon>
        <taxon>Ascomycota</taxon>
        <taxon>Saccharomycotina</taxon>
        <taxon>Saccharomycetes</taxon>
        <taxon>Saccharomycetales</taxon>
        <taxon>Saccharomycetaceae</taxon>
        <taxon>Saccharomyces</taxon>
    </lineage>
</organism>
<evidence type="ECO:0000313" key="1">
    <source>
        <dbReference type="EMBL" id="GAA22135.1"/>
    </source>
</evidence>
<sequence length="108" mass="12292">MVGGALICKYLPREEQLKLISDLIQNDSLEEVLELIETSPLDITTDSNIETPIFEKITEQVIAYASIDGEAREMFRSSRAEMNKALRTSAQLLCCLPSVWHKFQVWMS</sequence>
<accession>G2WC49</accession>
<dbReference type="AlphaFoldDB" id="G2WC49"/>
<feature type="non-terminal residue" evidence="1">
    <location>
        <position position="108"/>
    </location>
</feature>
<comment type="caution">
    <text evidence="1">The sequence shown here is derived from an EMBL/GenBank/DDBJ whole genome shotgun (WGS) entry which is preliminary data.</text>
</comment>
<protein>
    <submittedName>
        <fullName evidence="1">K7_Trm3ap</fullName>
    </submittedName>
</protein>
<name>G2WC49_YEASK</name>
<evidence type="ECO:0000313" key="2">
    <source>
        <dbReference type="Proteomes" id="UP000001608"/>
    </source>
</evidence>
<dbReference type="Proteomes" id="UP000001608">
    <property type="component" value="Chromosome 4"/>
</dbReference>
<dbReference type="HOGENOM" id="CLU_2203422_0_0_1"/>
<proteinExistence type="predicted"/>